<dbReference type="AlphaFoldDB" id="A0A2P2QM83"/>
<name>A0A2P2QM83_RHIMU</name>
<reference evidence="2" key="1">
    <citation type="submission" date="2018-02" db="EMBL/GenBank/DDBJ databases">
        <title>Rhizophora mucronata_Transcriptome.</title>
        <authorList>
            <person name="Meera S.P."/>
            <person name="Sreeshan A."/>
            <person name="Augustine A."/>
        </authorList>
    </citation>
    <scope>NUCLEOTIDE SEQUENCE</scope>
    <source>
        <tissue evidence="2">Leaf</tissue>
    </source>
</reference>
<feature type="transmembrane region" description="Helical" evidence="1">
    <location>
        <begin position="12"/>
        <end position="30"/>
    </location>
</feature>
<sequence length="99" mass="10585">MECGSNGRTIPFFPIWLAPSIAPSFSVLVLDNSIAPPVLSPASSVLVSSGKTALLFPYGLRTMRATMVSKLNNNTNPTKAPAPIQYQYACGKNPRAFIT</sequence>
<dbReference type="EMBL" id="GGEC01087513">
    <property type="protein sequence ID" value="MBX67997.1"/>
    <property type="molecule type" value="Transcribed_RNA"/>
</dbReference>
<organism evidence="2">
    <name type="scientific">Rhizophora mucronata</name>
    <name type="common">Asiatic mangrove</name>
    <dbReference type="NCBI Taxonomy" id="61149"/>
    <lineage>
        <taxon>Eukaryota</taxon>
        <taxon>Viridiplantae</taxon>
        <taxon>Streptophyta</taxon>
        <taxon>Embryophyta</taxon>
        <taxon>Tracheophyta</taxon>
        <taxon>Spermatophyta</taxon>
        <taxon>Magnoliopsida</taxon>
        <taxon>eudicotyledons</taxon>
        <taxon>Gunneridae</taxon>
        <taxon>Pentapetalae</taxon>
        <taxon>rosids</taxon>
        <taxon>fabids</taxon>
        <taxon>Malpighiales</taxon>
        <taxon>Rhizophoraceae</taxon>
        <taxon>Rhizophora</taxon>
    </lineage>
</organism>
<feature type="transmembrane region" description="Helical" evidence="1">
    <location>
        <begin position="42"/>
        <end position="60"/>
    </location>
</feature>
<accession>A0A2P2QM83</accession>
<keyword evidence="1" id="KW-0472">Membrane</keyword>
<proteinExistence type="predicted"/>
<keyword evidence="1" id="KW-0812">Transmembrane</keyword>
<protein>
    <submittedName>
        <fullName evidence="2">Uncharacterized protein</fullName>
    </submittedName>
</protein>
<evidence type="ECO:0000256" key="1">
    <source>
        <dbReference type="SAM" id="Phobius"/>
    </source>
</evidence>
<evidence type="ECO:0000313" key="2">
    <source>
        <dbReference type="EMBL" id="MBX67997.1"/>
    </source>
</evidence>
<keyword evidence="1" id="KW-1133">Transmembrane helix</keyword>